<reference evidence="1 2" key="1">
    <citation type="submission" date="2012-10" db="EMBL/GenBank/DDBJ databases">
        <authorList>
            <person name="Zafar N."/>
            <person name="Inman J."/>
            <person name="Hall N."/>
            <person name="Lorenzi H."/>
            <person name="Caler E."/>
        </authorList>
    </citation>
    <scope>NUCLEOTIDE SEQUENCE [LARGE SCALE GENOMIC DNA]</scope>
    <source>
        <strain evidence="1 2">IP1</strain>
    </source>
</reference>
<proteinExistence type="predicted"/>
<keyword evidence="2" id="KW-1185">Reference proteome</keyword>
<name>A0A0A1UEL3_ENTIV</name>
<protein>
    <submittedName>
        <fullName evidence="1">Uncharacterized protein</fullName>
    </submittedName>
</protein>
<dbReference type="GeneID" id="14893801"/>
<sequence length="669" mass="74857">MELADASCIHAILRTLSASDILTLLCVNRKIAEYVHSSPTIPYLPRTFLVYFLLQHTFPKPSIQMDFKNSLTPPKAASVTYRHNTTAPPIPPIMPLRSFIVSLNIPVHQKFMIDLTTFPVLKRLVLTFFAEPQTFQPLNLAILSIYLQSQKQIPFLNKLRNVVAKTFIHIHCPSALDVAEINNIFHGAVIITEKLSDFSLAAKVKCLHNSIPINRKVYEVCSVPASLAFLHGNFVTQRLIEKAYVYGRMVSMPISPLSFKQLFLINLNLPKRGNITLRNVETLVVGSCDNLAGFDGLDKCPIKSFTFCKNSAMTSIKVPTTLTYLDASEWKPLTIPPLPLLRALFLKKCNTFRHITVPPGVVSLTVEECQKLKRIANLAEISLTSIELVELPVLVVTNLPTSLRKLTLNNLSTLEISLNNLNLLEEFRFAVCSNLRSIECGTNLKKVEIDCCVELSEFVCPCTLNSLSITMCSSISSIEANARNVQLSNLGGLYKLHTTALDKMVLCGLNVTPSFEDKVYQLVSLRRVTLDKIPKAKKLILDAVSIENTHIDFGVECQTIRVKNMRSLKAIKLPNTLVDFTGMSCGFSQIEIPSELTRIHLKDLPITSLKLPPSCVKLKLQKCKKLQELELPTTLTFLIMKKVPRGLLKNAFLPNVPFEVLRNYCLSDD</sequence>
<evidence type="ECO:0000313" key="2">
    <source>
        <dbReference type="Proteomes" id="UP000014680"/>
    </source>
</evidence>
<dbReference type="InterPro" id="IPR032675">
    <property type="entry name" value="LRR_dom_sf"/>
</dbReference>
<dbReference type="Proteomes" id="UP000014680">
    <property type="component" value="Unassembled WGS sequence"/>
</dbReference>
<dbReference type="OrthoDB" id="28464at2759"/>
<dbReference type="SUPFAM" id="SSF52047">
    <property type="entry name" value="RNI-like"/>
    <property type="match status" value="1"/>
</dbReference>
<organism evidence="1 2">
    <name type="scientific">Entamoeba invadens IP1</name>
    <dbReference type="NCBI Taxonomy" id="370355"/>
    <lineage>
        <taxon>Eukaryota</taxon>
        <taxon>Amoebozoa</taxon>
        <taxon>Evosea</taxon>
        <taxon>Archamoebae</taxon>
        <taxon>Mastigamoebida</taxon>
        <taxon>Entamoebidae</taxon>
        <taxon>Entamoeba</taxon>
    </lineage>
</organism>
<evidence type="ECO:0000313" key="1">
    <source>
        <dbReference type="EMBL" id="ELP95011.1"/>
    </source>
</evidence>
<dbReference type="VEuPathDB" id="AmoebaDB:EIN_252150"/>
<dbReference type="OMA" id="DASCIHA"/>
<dbReference type="KEGG" id="eiv:EIN_252150"/>
<dbReference type="RefSeq" id="XP_004261782.1">
    <property type="nucleotide sequence ID" value="XM_004261734.1"/>
</dbReference>
<gene>
    <name evidence="1" type="ORF">EIN_252150</name>
</gene>
<accession>A0A0A1UEL3</accession>
<dbReference type="AlphaFoldDB" id="A0A0A1UEL3"/>
<dbReference type="Gene3D" id="3.80.10.10">
    <property type="entry name" value="Ribonuclease Inhibitor"/>
    <property type="match status" value="1"/>
</dbReference>
<dbReference type="EMBL" id="KB206169">
    <property type="protein sequence ID" value="ELP95011.1"/>
    <property type="molecule type" value="Genomic_DNA"/>
</dbReference>